<protein>
    <submittedName>
        <fullName evidence="1">Uncharacterized protein</fullName>
    </submittedName>
</protein>
<dbReference type="EMBL" id="CAKLBY020000014">
    <property type="protein sequence ID" value="CAK7897550.1"/>
    <property type="molecule type" value="Genomic_DNA"/>
</dbReference>
<sequence>MSSDLLSPEEQEVLSIYWTIVEEHRDRVRVARDAITARYQLEMRALEAVEENLLANLGPYTAYHAVLCAPVTTFQPNHVVATMNRRDDSAKKVRVAMKAAKRKAEIQALPSVEAARAFRAQFELGVIGGLEGEGASSLFRG</sequence>
<name>A0AAV1T1F8_9STRA</name>
<proteinExistence type="predicted"/>
<dbReference type="AlphaFoldDB" id="A0AAV1T1F8"/>
<evidence type="ECO:0000313" key="1">
    <source>
        <dbReference type="EMBL" id="CAK7897550.1"/>
    </source>
</evidence>
<comment type="caution">
    <text evidence="1">The sequence shown here is derived from an EMBL/GenBank/DDBJ whole genome shotgun (WGS) entry which is preliminary data.</text>
</comment>
<dbReference type="Proteomes" id="UP001162060">
    <property type="component" value="Unassembled WGS sequence"/>
</dbReference>
<accession>A0AAV1T1F8</accession>
<evidence type="ECO:0000313" key="3">
    <source>
        <dbReference type="Proteomes" id="UP001162060"/>
    </source>
</evidence>
<evidence type="ECO:0000313" key="2">
    <source>
        <dbReference type="EMBL" id="CAK7926791.1"/>
    </source>
</evidence>
<organism evidence="1 3">
    <name type="scientific">Peronospora matthiolae</name>
    <dbReference type="NCBI Taxonomy" id="2874970"/>
    <lineage>
        <taxon>Eukaryota</taxon>
        <taxon>Sar</taxon>
        <taxon>Stramenopiles</taxon>
        <taxon>Oomycota</taxon>
        <taxon>Peronosporomycetes</taxon>
        <taxon>Peronosporales</taxon>
        <taxon>Peronosporaceae</taxon>
        <taxon>Peronospora</taxon>
    </lineage>
</organism>
<reference evidence="1" key="1">
    <citation type="submission" date="2024-01" db="EMBL/GenBank/DDBJ databases">
        <authorList>
            <person name="Webb A."/>
        </authorList>
    </citation>
    <scope>NUCLEOTIDE SEQUENCE</scope>
    <source>
        <strain evidence="1">Pm1</strain>
    </source>
</reference>
<gene>
    <name evidence="2" type="ORF">PM001_LOCUS11941</name>
    <name evidence="1" type="ORF">PM001_LOCUS1464</name>
</gene>
<dbReference type="EMBL" id="CAKLBY020000101">
    <property type="protein sequence ID" value="CAK7926791.1"/>
    <property type="molecule type" value="Genomic_DNA"/>
</dbReference>